<name>A0A1I1P8J6_9GAMM</name>
<dbReference type="EMBL" id="FOLO01000030">
    <property type="protein sequence ID" value="SFD06016.1"/>
    <property type="molecule type" value="Genomic_DNA"/>
</dbReference>
<dbReference type="GO" id="GO:0047632">
    <property type="term" value="F:agmatine deiminase activity"/>
    <property type="evidence" value="ECO:0007669"/>
    <property type="project" value="TreeGrafter"/>
</dbReference>
<reference evidence="2 3" key="1">
    <citation type="submission" date="2016-10" db="EMBL/GenBank/DDBJ databases">
        <authorList>
            <person name="de Groot N.N."/>
        </authorList>
    </citation>
    <scope>NUCLEOTIDE SEQUENCE [LARGE SCALE GENOMIC DNA]</scope>
    <source>
        <strain evidence="2 3">DSM 6059</strain>
    </source>
</reference>
<dbReference type="STRING" id="1123010.SAMN02745724_03345"/>
<organism evidence="2 3">
    <name type="scientific">Pseudoalteromonas denitrificans DSM 6059</name>
    <dbReference type="NCBI Taxonomy" id="1123010"/>
    <lineage>
        <taxon>Bacteria</taxon>
        <taxon>Pseudomonadati</taxon>
        <taxon>Pseudomonadota</taxon>
        <taxon>Gammaproteobacteria</taxon>
        <taxon>Alteromonadales</taxon>
        <taxon>Pseudoalteromonadaceae</taxon>
        <taxon>Pseudoalteromonas</taxon>
    </lineage>
</organism>
<evidence type="ECO:0000313" key="3">
    <source>
        <dbReference type="Proteomes" id="UP000198862"/>
    </source>
</evidence>
<dbReference type="Proteomes" id="UP000198862">
    <property type="component" value="Unassembled WGS sequence"/>
</dbReference>
<dbReference type="GO" id="GO:0004668">
    <property type="term" value="F:protein-arginine deiminase activity"/>
    <property type="evidence" value="ECO:0007669"/>
    <property type="project" value="InterPro"/>
</dbReference>
<accession>A0A1I1P8J6</accession>
<keyword evidence="3" id="KW-1185">Reference proteome</keyword>
<evidence type="ECO:0000256" key="1">
    <source>
        <dbReference type="ARBA" id="ARBA00022801"/>
    </source>
</evidence>
<dbReference type="PANTHER" id="PTHR31377:SF0">
    <property type="entry name" value="AGMATINE DEIMINASE-RELATED"/>
    <property type="match status" value="1"/>
</dbReference>
<dbReference type="OrthoDB" id="9808013at2"/>
<dbReference type="Pfam" id="PF04371">
    <property type="entry name" value="PAD_porph"/>
    <property type="match status" value="1"/>
</dbReference>
<dbReference type="SUPFAM" id="SSF55909">
    <property type="entry name" value="Pentein"/>
    <property type="match status" value="1"/>
</dbReference>
<gene>
    <name evidence="2" type="ORF">SAMN02745724_03345</name>
</gene>
<keyword evidence="1" id="KW-0378">Hydrolase</keyword>
<dbReference type="RefSeq" id="WP_091986855.1">
    <property type="nucleotide sequence ID" value="NZ_FOLO01000030.1"/>
</dbReference>
<evidence type="ECO:0000313" key="2">
    <source>
        <dbReference type="EMBL" id="SFD06016.1"/>
    </source>
</evidence>
<sequence>MSFILPAEWGKQDATLFTWPHKNTDWEPILDKIEPIYLALCKHILSVQALIIVTHDLVLKAHIKSLFRHADLNLSKVHFVITPCNDTWARDHGPITLVSKTNNKQKIKSLDFIFNGWGNKFESALDNKINQAIYKQSLNKNALTQKLNFVLEGGAIETDGKGTLLSTTQCLLNPNRNPALNKQQIEHYLTQSLGVTHFLWLNYGYLAGDDTDSHIDTLVRFAPNDTLVYVSCNDKSDIHFNELSKMKNELKNFRTEKNQAYKLIDLPWPSAKYNNENERLPATYANYLIINNFVLVPTYQDKQDNHALIQIQKAYPEHKIVGIDCLALINQFGSLHCISMQLPCGFLSTQNKELKHEK</sequence>
<dbReference type="Gene3D" id="3.75.10.10">
    <property type="entry name" value="L-arginine/glycine Amidinotransferase, Chain A"/>
    <property type="match status" value="1"/>
</dbReference>
<protein>
    <submittedName>
        <fullName evidence="2">Agmatine deiminase</fullName>
    </submittedName>
</protein>
<dbReference type="GO" id="GO:0009446">
    <property type="term" value="P:putrescine biosynthetic process"/>
    <property type="evidence" value="ECO:0007669"/>
    <property type="project" value="InterPro"/>
</dbReference>
<dbReference type="PANTHER" id="PTHR31377">
    <property type="entry name" value="AGMATINE DEIMINASE-RELATED"/>
    <property type="match status" value="1"/>
</dbReference>
<dbReference type="AlphaFoldDB" id="A0A1I1P8J6"/>
<proteinExistence type="predicted"/>
<dbReference type="InterPro" id="IPR007466">
    <property type="entry name" value="Peptidyl-Arg-deiminase_porph"/>
</dbReference>